<dbReference type="GO" id="GO:0016579">
    <property type="term" value="P:protein deubiquitination"/>
    <property type="evidence" value="ECO:0007669"/>
    <property type="project" value="InterPro"/>
</dbReference>
<dbReference type="EC" id="3.4.19.12" evidence="2"/>
<name>A0A8T2PJ63_9TELE</name>
<dbReference type="InterPro" id="IPR018200">
    <property type="entry name" value="USP_CS"/>
</dbReference>
<feature type="domain" description="USP" evidence="4">
    <location>
        <begin position="304"/>
        <end position="534"/>
    </location>
</feature>
<dbReference type="PROSITE" id="PS00972">
    <property type="entry name" value="USP_1"/>
    <property type="match status" value="1"/>
</dbReference>
<dbReference type="GO" id="GO:0004843">
    <property type="term" value="F:cysteine-type deubiquitinase activity"/>
    <property type="evidence" value="ECO:0007669"/>
    <property type="project" value="UniProtKB-EC"/>
</dbReference>
<sequence>MAVDTWAVVVTDSQWAPEECLLGQPVSVTTDRDSLCAPNLFRSWRVRPFIRNKSGPTGPHHKQPAKGLFEELLGKKVIDDLCKRVNSCPVESNPSHSLDGDKQGALQGSHLMAWMAVALQGGLIPGDGNRKDAGMVATVEKWRERYEKSLSQNALLTLNGHEEKVLQKGSKSPVMEQVLHRLLKPYYNKGYHVQLDSSAHMEGRLSQKHGDSGTEEDPTAFLRAHLQGWVGPVLLPWPLDTSKYEAAMFLQGFWLVVHLSCIDAFLLHSLRSREQGNRIGLCDFTNEDGNSKRRASMVQCPGLCGLVNCGNSCYMNAVLQCLLCTVPLVEHFLDRRNRSEISRLQSLLVAGPFLKLVEEVWLIQRESWTPSEMKDVVCTLHPQFDNSCQQDAQELLLFILNALHDDLKKREDWQMVRETPCLQEGQKSPSWPDEASVITRLFQGQLSYVTLCMNCSHQIQQNQVFNMLSLPVPNHVIKCSLQNHIGNLDMGHYTACCHNAHTRSWHIFDDAVVSEVQDRLVQSLGAYILLYSREKFRRPRILGP</sequence>
<dbReference type="InterPro" id="IPR050185">
    <property type="entry name" value="Ub_carboxyl-term_hydrolase"/>
</dbReference>
<evidence type="ECO:0000313" key="6">
    <source>
        <dbReference type="Proteomes" id="UP000824540"/>
    </source>
</evidence>
<dbReference type="Pfam" id="PF00443">
    <property type="entry name" value="UCH"/>
    <property type="match status" value="2"/>
</dbReference>
<dbReference type="AlphaFoldDB" id="A0A8T2PJ63"/>
<dbReference type="InterPro" id="IPR038765">
    <property type="entry name" value="Papain-like_cys_pep_sf"/>
</dbReference>
<dbReference type="SUPFAM" id="SSF54001">
    <property type="entry name" value="Cysteine proteinases"/>
    <property type="match status" value="1"/>
</dbReference>
<dbReference type="OrthoDB" id="292964at2759"/>
<proteinExistence type="predicted"/>
<organism evidence="5 6">
    <name type="scientific">Albula glossodonta</name>
    <name type="common">roundjaw bonefish</name>
    <dbReference type="NCBI Taxonomy" id="121402"/>
    <lineage>
        <taxon>Eukaryota</taxon>
        <taxon>Metazoa</taxon>
        <taxon>Chordata</taxon>
        <taxon>Craniata</taxon>
        <taxon>Vertebrata</taxon>
        <taxon>Euteleostomi</taxon>
        <taxon>Actinopterygii</taxon>
        <taxon>Neopterygii</taxon>
        <taxon>Teleostei</taxon>
        <taxon>Albuliformes</taxon>
        <taxon>Albulidae</taxon>
        <taxon>Albula</taxon>
    </lineage>
</organism>
<evidence type="ECO:0000256" key="3">
    <source>
        <dbReference type="ARBA" id="ARBA00022801"/>
    </source>
</evidence>
<evidence type="ECO:0000256" key="1">
    <source>
        <dbReference type="ARBA" id="ARBA00000707"/>
    </source>
</evidence>
<evidence type="ECO:0000256" key="2">
    <source>
        <dbReference type="ARBA" id="ARBA00012759"/>
    </source>
</evidence>
<dbReference type="Gene3D" id="3.90.70.10">
    <property type="entry name" value="Cysteine proteinases"/>
    <property type="match status" value="2"/>
</dbReference>
<protein>
    <recommendedName>
        <fullName evidence="2">ubiquitinyl hydrolase 1</fullName>
        <ecNumber evidence="2">3.4.19.12</ecNumber>
    </recommendedName>
</protein>
<keyword evidence="3" id="KW-0378">Hydrolase</keyword>
<evidence type="ECO:0000259" key="4">
    <source>
        <dbReference type="PROSITE" id="PS50235"/>
    </source>
</evidence>
<keyword evidence="6" id="KW-1185">Reference proteome</keyword>
<dbReference type="PROSITE" id="PS50235">
    <property type="entry name" value="USP_3"/>
    <property type="match status" value="1"/>
</dbReference>
<dbReference type="PANTHER" id="PTHR21646:SF11">
    <property type="entry name" value="INACTIVE UBIQUITIN CARBOXYL-TERMINAL HYDROLASE 50"/>
    <property type="match status" value="1"/>
</dbReference>
<gene>
    <name evidence="5" type="ORF">JZ751_020653</name>
</gene>
<accession>A0A8T2PJ63</accession>
<dbReference type="InterPro" id="IPR001394">
    <property type="entry name" value="Peptidase_C19_UCH"/>
</dbReference>
<evidence type="ECO:0000313" key="5">
    <source>
        <dbReference type="EMBL" id="KAG9352240.1"/>
    </source>
</evidence>
<comment type="caution">
    <text evidence="5">The sequence shown here is derived from an EMBL/GenBank/DDBJ whole genome shotgun (WGS) entry which is preliminary data.</text>
</comment>
<dbReference type="InterPro" id="IPR028889">
    <property type="entry name" value="USP"/>
</dbReference>
<dbReference type="Proteomes" id="UP000824540">
    <property type="component" value="Unassembled WGS sequence"/>
</dbReference>
<comment type="catalytic activity">
    <reaction evidence="1">
        <text>Thiol-dependent hydrolysis of ester, thioester, amide, peptide and isopeptide bonds formed by the C-terminal Gly of ubiquitin (a 76-residue protein attached to proteins as an intracellular targeting signal).</text>
        <dbReference type="EC" id="3.4.19.12"/>
    </reaction>
</comment>
<dbReference type="PANTHER" id="PTHR21646">
    <property type="entry name" value="UBIQUITIN CARBOXYL-TERMINAL HYDROLASE"/>
    <property type="match status" value="1"/>
</dbReference>
<reference evidence="5" key="1">
    <citation type="thesis" date="2021" institute="BYU ScholarsArchive" country="Provo, UT, USA">
        <title>Applications of and Algorithms for Genome Assembly and Genomic Analyses with an Emphasis on Marine Teleosts.</title>
        <authorList>
            <person name="Pickett B.D."/>
        </authorList>
    </citation>
    <scope>NUCLEOTIDE SEQUENCE</scope>
    <source>
        <strain evidence="5">HI-2016</strain>
    </source>
</reference>
<dbReference type="EMBL" id="JAFBMS010000005">
    <property type="protein sequence ID" value="KAG9352240.1"/>
    <property type="molecule type" value="Genomic_DNA"/>
</dbReference>